<dbReference type="PANTHER" id="PTHR43077">
    <property type="entry name" value="TRANSPORT PERMEASE YVFS-RELATED"/>
    <property type="match status" value="1"/>
</dbReference>
<evidence type="ECO:0000313" key="7">
    <source>
        <dbReference type="EMBL" id="MBD3110147.1"/>
    </source>
</evidence>
<evidence type="ECO:0000313" key="8">
    <source>
        <dbReference type="Proteomes" id="UP000602076"/>
    </source>
</evidence>
<name>A0A927CYP4_9BACI</name>
<keyword evidence="8" id="KW-1185">Reference proteome</keyword>
<evidence type="ECO:0000256" key="5">
    <source>
        <dbReference type="SAM" id="Phobius"/>
    </source>
</evidence>
<keyword evidence="2 5" id="KW-0812">Transmembrane</keyword>
<dbReference type="EMBL" id="JACXSI010000055">
    <property type="protein sequence ID" value="MBD3110147.1"/>
    <property type="molecule type" value="Genomic_DNA"/>
</dbReference>
<feature type="transmembrane region" description="Helical" evidence="5">
    <location>
        <begin position="681"/>
        <end position="700"/>
    </location>
</feature>
<feature type="domain" description="ABC-2 type transporter transmembrane" evidence="6">
    <location>
        <begin position="26"/>
        <end position="166"/>
    </location>
</feature>
<evidence type="ECO:0000256" key="4">
    <source>
        <dbReference type="ARBA" id="ARBA00023136"/>
    </source>
</evidence>
<dbReference type="PANTHER" id="PTHR43077:SF10">
    <property type="entry name" value="TRANSPORT PERMEASE PROTEIN"/>
    <property type="match status" value="1"/>
</dbReference>
<dbReference type="GO" id="GO:0016020">
    <property type="term" value="C:membrane"/>
    <property type="evidence" value="ECO:0007669"/>
    <property type="project" value="UniProtKB-SubCell"/>
</dbReference>
<dbReference type="Gene3D" id="3.40.1710.10">
    <property type="entry name" value="abc type-2 transporter like domain"/>
    <property type="match status" value="1"/>
</dbReference>
<feature type="transmembrane region" description="Helical" evidence="5">
    <location>
        <begin position="720"/>
        <end position="743"/>
    </location>
</feature>
<feature type="transmembrane region" description="Helical" evidence="5">
    <location>
        <begin position="833"/>
        <end position="854"/>
    </location>
</feature>
<dbReference type="InterPro" id="IPR017501">
    <property type="entry name" value="Phage_infect_YhgE_C"/>
</dbReference>
<comment type="subcellular location">
    <subcellularLocation>
        <location evidence="1">Membrane</location>
        <topology evidence="1">Multi-pass membrane protein</topology>
    </subcellularLocation>
</comment>
<dbReference type="GO" id="GO:0140359">
    <property type="term" value="F:ABC-type transporter activity"/>
    <property type="evidence" value="ECO:0007669"/>
    <property type="project" value="InterPro"/>
</dbReference>
<reference evidence="7" key="1">
    <citation type="submission" date="2020-09" db="EMBL/GenBank/DDBJ databases">
        <title>Bacillus faecalis sp. nov., a moderately halophilic bacterium isolated from cow faeces.</title>
        <authorList>
            <person name="Jiang L."/>
            <person name="Lee J."/>
        </authorList>
    </citation>
    <scope>NUCLEOTIDE SEQUENCE</scope>
    <source>
        <strain evidence="7">AGMB 02131</strain>
    </source>
</reference>
<sequence>MKKVWDIFKIDWRRISRSKAAILLVVALMILPSLYAWFNIKALWDPYGNTGGIEIAVSNDDAGTTINDEKINVGNEIIAKLKDNENLGWRFVSKKKADQGVKYGDYYASLYIPEDFSENLSSVLTDNPEKAEIVFTVNDKINAITPKITTTGATTITNQVREEFVGIVSEALLSAFNEIGIALKEDLPTIRNLEEKLYKLQQALPKIKEFGQQVVKLEEHLPTIQEKANKIVDLPQYIPEINKVGEGVLKVEEALPTLEAVGDKIVVLQGQIPQIRESAEKLGDFQNHFDSATAVLPDAINQANKAIAVIAAVQEQLPKIEQITTNSGEYVAVVEDFVAKMNGSFDTIADALKLNISIVNSTSNSTVKVLETMLNQTDSTQTTAQLQQLLNQQATLLSVQSSHLQALLNSGHGGSAALQSLLQKTNTAQNQVNSLSSKLQSNNIQDMYYQAVKVQQTTSNLLNNFDGTYLPAVKNMLSNIQTDLPTAENVIQEAQKQLPNISGLLTSTSDMITNAKTTLQSYEDSLPALTEKVQTATNYINENLDNVINGIDTAASFYSDHFAEVEAGIYKGSDFVQNELPGLESELERASKLVEEKMPKVVEAVETASSLAQSQLPQLVKTINNAAGKLTEMKENITLEEVIDILRRDVQTDSDFLSNPIELKEKMLFPIANYGSASSPFYTSLAIWVGALLLVSMLSVDVEMPKKIYKPHHFYFGRGLTFLAIALVQATIVSVGDIFLLGVDVHDRTAFVLFSLLICFVFTTIVYTLVAIFGNIGKGGAIILLVLQISSSGGNFPIEVSSSFFQHLYPFLPFTYAVNLLREGLGGVIWQNAIQYIAMLLIFAALFIIIGTILKKPLMDAVEAFTKNAKKSKIFH</sequence>
<organism evidence="7 8">
    <name type="scientific">Peribacillus faecalis</name>
    <dbReference type="NCBI Taxonomy" id="2772559"/>
    <lineage>
        <taxon>Bacteria</taxon>
        <taxon>Bacillati</taxon>
        <taxon>Bacillota</taxon>
        <taxon>Bacilli</taxon>
        <taxon>Bacillales</taxon>
        <taxon>Bacillaceae</taxon>
        <taxon>Peribacillus</taxon>
    </lineage>
</organism>
<evidence type="ECO:0000256" key="1">
    <source>
        <dbReference type="ARBA" id="ARBA00004141"/>
    </source>
</evidence>
<evidence type="ECO:0000256" key="3">
    <source>
        <dbReference type="ARBA" id="ARBA00022989"/>
    </source>
</evidence>
<protein>
    <submittedName>
        <fullName evidence="7">YhgE/Pip domain-containing protein</fullName>
    </submittedName>
</protein>
<dbReference type="InterPro" id="IPR013525">
    <property type="entry name" value="ABC2_TM"/>
</dbReference>
<accession>A0A927CYP4</accession>
<comment type="caution">
    <text evidence="7">The sequence shown here is derived from an EMBL/GenBank/DDBJ whole genome shotgun (WGS) entry which is preliminary data.</text>
</comment>
<keyword evidence="3 5" id="KW-1133">Transmembrane helix</keyword>
<dbReference type="InterPro" id="IPR051328">
    <property type="entry name" value="T7SS_ABC-Transporter"/>
</dbReference>
<gene>
    <name evidence="7" type="ORF">IEO70_17580</name>
</gene>
<keyword evidence="4 5" id="KW-0472">Membrane</keyword>
<dbReference type="AlphaFoldDB" id="A0A927CYP4"/>
<feature type="domain" description="ABC-2 type transporter transmembrane" evidence="6">
    <location>
        <begin position="515"/>
        <end position="852"/>
    </location>
</feature>
<evidence type="ECO:0000256" key="2">
    <source>
        <dbReference type="ARBA" id="ARBA00022692"/>
    </source>
</evidence>
<dbReference type="NCBIfam" id="TIGR03062">
    <property type="entry name" value="pip_yhgE_Cterm"/>
    <property type="match status" value="1"/>
</dbReference>
<dbReference type="Pfam" id="PF12698">
    <property type="entry name" value="ABC2_membrane_3"/>
    <property type="match status" value="2"/>
</dbReference>
<proteinExistence type="predicted"/>
<feature type="transmembrane region" description="Helical" evidence="5">
    <location>
        <begin position="749"/>
        <end position="773"/>
    </location>
</feature>
<dbReference type="Proteomes" id="UP000602076">
    <property type="component" value="Unassembled WGS sequence"/>
</dbReference>
<evidence type="ECO:0000259" key="6">
    <source>
        <dbReference type="Pfam" id="PF12698"/>
    </source>
</evidence>
<dbReference type="NCBIfam" id="TIGR03061">
    <property type="entry name" value="pip_yhgE_Nterm"/>
    <property type="match status" value="1"/>
</dbReference>
<dbReference type="InterPro" id="IPR017500">
    <property type="entry name" value="Phage_infect_YhgE_N"/>
</dbReference>